<protein>
    <submittedName>
        <fullName evidence="1">Uncharacterized protein</fullName>
    </submittedName>
</protein>
<accession>M6YWE9</accession>
<dbReference type="Proteomes" id="UP000012138">
    <property type="component" value="Unassembled WGS sequence"/>
</dbReference>
<evidence type="ECO:0000313" key="2">
    <source>
        <dbReference type="Proteomes" id="UP000012138"/>
    </source>
</evidence>
<sequence length="43" mass="5193">MYQIAKKIDWEKFEKEFGKYYILHRVGGKAWLTNTIVSWTSLL</sequence>
<reference evidence="1 2" key="1">
    <citation type="submission" date="2013-01" db="EMBL/GenBank/DDBJ databases">
        <authorList>
            <person name="Harkins D.M."/>
            <person name="Durkin A.S."/>
            <person name="Brinkac L.M."/>
            <person name="Haft D.H."/>
            <person name="Selengut J.D."/>
            <person name="Sanka R."/>
            <person name="DePew J."/>
            <person name="Purushe J."/>
            <person name="Whelen A.C."/>
            <person name="Vinetz J.M."/>
            <person name="Sutton G.G."/>
            <person name="Nierman W.C."/>
            <person name="Fouts D.E."/>
        </authorList>
    </citation>
    <scope>NUCLEOTIDE SEQUENCE [LARGE SCALE GENOMIC DNA]</scope>
    <source>
        <strain evidence="1 2">2001034031</strain>
    </source>
</reference>
<proteinExistence type="predicted"/>
<comment type="caution">
    <text evidence="1">The sequence shown here is derived from an EMBL/GenBank/DDBJ whole genome shotgun (WGS) entry which is preliminary data.</text>
</comment>
<gene>
    <name evidence="1" type="ORF">LEP1GSC024_0368</name>
</gene>
<dbReference type="AlphaFoldDB" id="M6YWE9"/>
<organism evidence="1 2">
    <name type="scientific">Leptospira noguchii str. 2001034031</name>
    <dbReference type="NCBI Taxonomy" id="1193053"/>
    <lineage>
        <taxon>Bacteria</taxon>
        <taxon>Pseudomonadati</taxon>
        <taxon>Spirochaetota</taxon>
        <taxon>Spirochaetia</taxon>
        <taxon>Leptospirales</taxon>
        <taxon>Leptospiraceae</taxon>
        <taxon>Leptospira</taxon>
    </lineage>
</organism>
<dbReference type="EMBL" id="AKXB02000032">
    <property type="protein sequence ID" value="EMO90713.1"/>
    <property type="molecule type" value="Genomic_DNA"/>
</dbReference>
<evidence type="ECO:0000313" key="1">
    <source>
        <dbReference type="EMBL" id="EMO90713.1"/>
    </source>
</evidence>
<name>M6YWE9_9LEPT</name>